<feature type="chain" id="PRO_5042974206" evidence="1">
    <location>
        <begin position="27"/>
        <end position="94"/>
    </location>
</feature>
<dbReference type="EMBL" id="JBAMIC010000021">
    <property type="protein sequence ID" value="KAK7092381.1"/>
    <property type="molecule type" value="Genomic_DNA"/>
</dbReference>
<dbReference type="Proteomes" id="UP001374579">
    <property type="component" value="Unassembled WGS sequence"/>
</dbReference>
<feature type="signal peptide" evidence="1">
    <location>
        <begin position="1"/>
        <end position="26"/>
    </location>
</feature>
<accession>A0AAN9ASJ4</accession>
<name>A0AAN9ASJ4_9CAEN</name>
<proteinExistence type="predicted"/>
<protein>
    <submittedName>
        <fullName evidence="2">Uncharacterized protein</fullName>
    </submittedName>
</protein>
<evidence type="ECO:0000313" key="2">
    <source>
        <dbReference type="EMBL" id="KAK7092381.1"/>
    </source>
</evidence>
<sequence length="94" mass="10329">MTRAGYTTFVLLTLFAVTSFLTYVSSDEINTNCILCESKCSIEKCVCKNGCIGGRGNECNRININSYKSETEDCINGCDATHRSCRQSKCSSLC</sequence>
<gene>
    <name evidence="2" type="ORF">V1264_008132</name>
</gene>
<reference evidence="2 3" key="1">
    <citation type="submission" date="2024-02" db="EMBL/GenBank/DDBJ databases">
        <title>Chromosome-scale genome assembly of the rough periwinkle Littorina saxatilis.</title>
        <authorList>
            <person name="De Jode A."/>
            <person name="Faria R."/>
            <person name="Formenti G."/>
            <person name="Sims Y."/>
            <person name="Smith T.P."/>
            <person name="Tracey A."/>
            <person name="Wood J.M.D."/>
            <person name="Zagrodzka Z.B."/>
            <person name="Johannesson K."/>
            <person name="Butlin R.K."/>
            <person name="Leder E.H."/>
        </authorList>
    </citation>
    <scope>NUCLEOTIDE SEQUENCE [LARGE SCALE GENOMIC DNA]</scope>
    <source>
        <strain evidence="2">Snail1</strain>
        <tissue evidence="2">Muscle</tissue>
    </source>
</reference>
<evidence type="ECO:0000313" key="3">
    <source>
        <dbReference type="Proteomes" id="UP001374579"/>
    </source>
</evidence>
<keyword evidence="3" id="KW-1185">Reference proteome</keyword>
<comment type="caution">
    <text evidence="2">The sequence shown here is derived from an EMBL/GenBank/DDBJ whole genome shotgun (WGS) entry which is preliminary data.</text>
</comment>
<organism evidence="2 3">
    <name type="scientific">Littorina saxatilis</name>
    <dbReference type="NCBI Taxonomy" id="31220"/>
    <lineage>
        <taxon>Eukaryota</taxon>
        <taxon>Metazoa</taxon>
        <taxon>Spiralia</taxon>
        <taxon>Lophotrochozoa</taxon>
        <taxon>Mollusca</taxon>
        <taxon>Gastropoda</taxon>
        <taxon>Caenogastropoda</taxon>
        <taxon>Littorinimorpha</taxon>
        <taxon>Littorinoidea</taxon>
        <taxon>Littorinidae</taxon>
        <taxon>Littorina</taxon>
    </lineage>
</organism>
<keyword evidence="1" id="KW-0732">Signal</keyword>
<dbReference type="AlphaFoldDB" id="A0AAN9ASJ4"/>
<evidence type="ECO:0000256" key="1">
    <source>
        <dbReference type="SAM" id="SignalP"/>
    </source>
</evidence>